<evidence type="ECO:0000259" key="2">
    <source>
        <dbReference type="Pfam" id="PF13960"/>
    </source>
</evidence>
<feature type="region of interest" description="Disordered" evidence="1">
    <location>
        <begin position="132"/>
        <end position="160"/>
    </location>
</feature>
<dbReference type="EMBL" id="LR862144">
    <property type="protein sequence ID" value="CAD1824795.1"/>
    <property type="molecule type" value="Genomic_DNA"/>
</dbReference>
<gene>
    <name evidence="3" type="ORF">CB5_LOCUS8006</name>
</gene>
<accession>A0A6V7P1T9</accession>
<dbReference type="PANTHER" id="PTHR48258:SF10">
    <property type="entry name" value="DUF4218 DOMAIN-CONTAINING PROTEIN"/>
    <property type="match status" value="1"/>
</dbReference>
<dbReference type="InterPro" id="IPR025452">
    <property type="entry name" value="DUF4218"/>
</dbReference>
<evidence type="ECO:0000256" key="1">
    <source>
        <dbReference type="SAM" id="MobiDB-lite"/>
    </source>
</evidence>
<protein>
    <recommendedName>
        <fullName evidence="2">DUF4218 domain-containing protein</fullName>
    </recommendedName>
</protein>
<feature type="compositionally biased region" description="Basic and acidic residues" evidence="1">
    <location>
        <begin position="140"/>
        <end position="160"/>
    </location>
</feature>
<dbReference type="PANTHER" id="PTHR48258">
    <property type="entry name" value="DUF4218 DOMAIN-CONTAINING PROTEIN-RELATED"/>
    <property type="match status" value="1"/>
</dbReference>
<feature type="domain" description="DUF4218" evidence="2">
    <location>
        <begin position="2"/>
        <end position="50"/>
    </location>
</feature>
<reference evidence="3" key="1">
    <citation type="submission" date="2020-07" db="EMBL/GenBank/DDBJ databases">
        <authorList>
            <person name="Lin J."/>
        </authorList>
    </citation>
    <scope>NUCLEOTIDE SEQUENCE</scope>
</reference>
<name>A0A6V7P1T9_ANACO</name>
<dbReference type="Pfam" id="PF13960">
    <property type="entry name" value="DUF4218"/>
    <property type="match status" value="1"/>
</dbReference>
<organism evidence="3">
    <name type="scientific">Ananas comosus var. bracteatus</name>
    <name type="common">red pineapple</name>
    <dbReference type="NCBI Taxonomy" id="296719"/>
    <lineage>
        <taxon>Eukaryota</taxon>
        <taxon>Viridiplantae</taxon>
        <taxon>Streptophyta</taxon>
        <taxon>Embryophyta</taxon>
        <taxon>Tracheophyta</taxon>
        <taxon>Spermatophyta</taxon>
        <taxon>Magnoliopsida</taxon>
        <taxon>Liliopsida</taxon>
        <taxon>Poales</taxon>
        <taxon>Bromeliaceae</taxon>
        <taxon>Bromelioideae</taxon>
        <taxon>Ananas</taxon>
    </lineage>
</organism>
<dbReference type="AlphaFoldDB" id="A0A6V7P1T9"/>
<sequence>MMYPIERYLGCLKDTVSNKARPEGSIAVAYIVNECLTFCSMYLQGGDWRVVQRALHRHLFDPTLLNSHDNNIFDDDVVIENDAYQQDQCGSVSLLNEFHEIDPLYRKDIVAEIIDVSSENFIHGNDDVVCEGTDDDDSCQSDKDNGDDIEAHTDSESYSD</sequence>
<proteinExistence type="predicted"/>
<evidence type="ECO:0000313" key="3">
    <source>
        <dbReference type="EMBL" id="CAD1824795.1"/>
    </source>
</evidence>